<dbReference type="Gene3D" id="3.40.50.12140">
    <property type="entry name" value="Domain of unknown function DUF4159"/>
    <property type="match status" value="1"/>
</dbReference>
<feature type="domain" description="DUF4159" evidence="1">
    <location>
        <begin position="42"/>
        <end position="233"/>
    </location>
</feature>
<evidence type="ECO:0000313" key="2">
    <source>
        <dbReference type="EMBL" id="SVA59657.1"/>
    </source>
</evidence>
<accession>A0A381X631</accession>
<dbReference type="AlphaFoldDB" id="A0A381X631"/>
<reference evidence="2" key="1">
    <citation type="submission" date="2018-05" db="EMBL/GenBank/DDBJ databases">
        <authorList>
            <person name="Lanie J.A."/>
            <person name="Ng W.-L."/>
            <person name="Kazmierczak K.M."/>
            <person name="Andrzejewski T.M."/>
            <person name="Davidsen T.M."/>
            <person name="Wayne K.J."/>
            <person name="Tettelin H."/>
            <person name="Glass J.I."/>
            <person name="Rusch D."/>
            <person name="Podicherti R."/>
            <person name="Tsui H.-C.T."/>
            <person name="Winkler M.E."/>
        </authorList>
    </citation>
    <scope>NUCLEOTIDE SEQUENCE</scope>
</reference>
<protein>
    <recommendedName>
        <fullName evidence="1">DUF4159 domain-containing protein</fullName>
    </recommendedName>
</protein>
<evidence type="ECO:0000259" key="1">
    <source>
        <dbReference type="Pfam" id="PF13709"/>
    </source>
</evidence>
<proteinExistence type="predicted"/>
<sequence length="235" mass="26664">VLKTAAHRGRYRSWLSLIAGILIVALGSLGLAGADIANGKLTIARLKYSGGGDWYNDPESIPNLARELTRRAGIETNEEQQIVNLTDDALFSYPILFMTGHGEVKWTNTEVQKMRAYFIHGGFLFADDDYGMDEAFRREMKRVFPDKEFIELPFSHPIFHIIYDFPSGLSKHHEHDKKPPQGFGLFHEGRLIVFYTYESNISDGWANPETHDDPPEKRETAFQMGVNIIAFALSQ</sequence>
<name>A0A381X631_9ZZZZ</name>
<dbReference type="InterPro" id="IPR025297">
    <property type="entry name" value="DUF4159"/>
</dbReference>
<dbReference type="Pfam" id="PF13709">
    <property type="entry name" value="DUF4159"/>
    <property type="match status" value="1"/>
</dbReference>
<feature type="non-terminal residue" evidence="2">
    <location>
        <position position="1"/>
    </location>
</feature>
<gene>
    <name evidence="2" type="ORF">METZ01_LOCUS112511</name>
</gene>
<dbReference type="EMBL" id="UINC01013886">
    <property type="protein sequence ID" value="SVA59657.1"/>
    <property type="molecule type" value="Genomic_DNA"/>
</dbReference>
<organism evidence="2">
    <name type="scientific">marine metagenome</name>
    <dbReference type="NCBI Taxonomy" id="408172"/>
    <lineage>
        <taxon>unclassified sequences</taxon>
        <taxon>metagenomes</taxon>
        <taxon>ecological metagenomes</taxon>
    </lineage>
</organism>